<keyword evidence="7" id="KW-1185">Reference proteome</keyword>
<organism evidence="6 7">
    <name type="scientific">Fulvivirga lutea</name>
    <dbReference type="NCBI Taxonomy" id="2810512"/>
    <lineage>
        <taxon>Bacteria</taxon>
        <taxon>Pseudomonadati</taxon>
        <taxon>Bacteroidota</taxon>
        <taxon>Cytophagia</taxon>
        <taxon>Cytophagales</taxon>
        <taxon>Fulvivirgaceae</taxon>
        <taxon>Fulvivirga</taxon>
    </lineage>
</organism>
<evidence type="ECO:0000256" key="1">
    <source>
        <dbReference type="ARBA" id="ARBA00004141"/>
    </source>
</evidence>
<evidence type="ECO:0000256" key="2">
    <source>
        <dbReference type="ARBA" id="ARBA00022692"/>
    </source>
</evidence>
<dbReference type="Proteomes" id="UP000662783">
    <property type="component" value="Chromosome"/>
</dbReference>
<sequence length="128" mass="14294">MTTKSKMWLRGIIILVLSVQFLGAAFAKLTGQMCEHFMANGLGYEFMMFIGLLEAISVLGLFIPATRVKASLIQMAIMCGAMYTHFQSFDVLMILVNITNIGLSSIVIWAELDKKYMSDEMLLKGNEI</sequence>
<keyword evidence="4 5" id="KW-0472">Membrane</keyword>
<feature type="transmembrane region" description="Helical" evidence="5">
    <location>
        <begin position="92"/>
        <end position="112"/>
    </location>
</feature>
<protein>
    <submittedName>
        <fullName evidence="6">DoxX family protein</fullName>
    </submittedName>
</protein>
<evidence type="ECO:0000256" key="3">
    <source>
        <dbReference type="ARBA" id="ARBA00022989"/>
    </source>
</evidence>
<dbReference type="GO" id="GO:0016020">
    <property type="term" value="C:membrane"/>
    <property type="evidence" value="ECO:0007669"/>
    <property type="project" value="UniProtKB-SubCell"/>
</dbReference>
<keyword evidence="3 5" id="KW-1133">Transmembrane helix</keyword>
<dbReference type="RefSeq" id="WP_205720372.1">
    <property type="nucleotide sequence ID" value="NZ_CP070608.1"/>
</dbReference>
<dbReference type="EMBL" id="CP070608">
    <property type="protein sequence ID" value="QSE95859.1"/>
    <property type="molecule type" value="Genomic_DNA"/>
</dbReference>
<keyword evidence="2 5" id="KW-0812">Transmembrane</keyword>
<reference evidence="6" key="1">
    <citation type="submission" date="2021-02" db="EMBL/GenBank/DDBJ databases">
        <title>Fulvivirga sp. S481 isolated from sea water.</title>
        <authorList>
            <person name="Bae S.S."/>
            <person name="Baek K."/>
        </authorList>
    </citation>
    <scope>NUCLEOTIDE SEQUENCE</scope>
    <source>
        <strain evidence="6">S481</strain>
    </source>
</reference>
<dbReference type="Pfam" id="PF13564">
    <property type="entry name" value="DoxX_2"/>
    <property type="match status" value="1"/>
</dbReference>
<dbReference type="InterPro" id="IPR032808">
    <property type="entry name" value="DoxX"/>
</dbReference>
<feature type="transmembrane region" description="Helical" evidence="5">
    <location>
        <begin position="43"/>
        <end position="63"/>
    </location>
</feature>
<comment type="subcellular location">
    <subcellularLocation>
        <location evidence="1">Membrane</location>
        <topology evidence="1">Multi-pass membrane protein</topology>
    </subcellularLocation>
</comment>
<dbReference type="AlphaFoldDB" id="A0A974ZZ92"/>
<evidence type="ECO:0000256" key="5">
    <source>
        <dbReference type="SAM" id="Phobius"/>
    </source>
</evidence>
<gene>
    <name evidence="6" type="ORF">JR347_09525</name>
</gene>
<evidence type="ECO:0000313" key="7">
    <source>
        <dbReference type="Proteomes" id="UP000662783"/>
    </source>
</evidence>
<name>A0A974ZZ92_9BACT</name>
<accession>A0A974ZZ92</accession>
<evidence type="ECO:0000256" key="4">
    <source>
        <dbReference type="ARBA" id="ARBA00023136"/>
    </source>
</evidence>
<proteinExistence type="predicted"/>
<evidence type="ECO:0000313" key="6">
    <source>
        <dbReference type="EMBL" id="QSE95859.1"/>
    </source>
</evidence>
<dbReference type="KEGG" id="fuv:JR347_09525"/>